<dbReference type="PANTHER" id="PTHR19877:SF13">
    <property type="entry name" value="SERINE-THREONINE KINASE RECEPTOR-ASSOCIATED PROTEIN"/>
    <property type="match status" value="1"/>
</dbReference>
<dbReference type="Pfam" id="PF00400">
    <property type="entry name" value="WD40"/>
    <property type="match status" value="4"/>
</dbReference>
<proteinExistence type="inferred from homology"/>
<keyword evidence="1 7" id="KW-0853">WD repeat</keyword>
<reference evidence="9" key="1">
    <citation type="submission" date="2021-01" db="EMBL/GenBank/DDBJ databases">
        <authorList>
            <person name="Corre E."/>
            <person name="Pelletier E."/>
            <person name="Niang G."/>
            <person name="Scheremetjew M."/>
            <person name="Finn R."/>
            <person name="Kale V."/>
            <person name="Holt S."/>
            <person name="Cochrane G."/>
            <person name="Meng A."/>
            <person name="Brown T."/>
            <person name="Cohen L."/>
        </authorList>
    </citation>
    <scope>NUCLEOTIDE SEQUENCE</scope>
    <source>
        <strain evidence="9">PLY429</strain>
    </source>
</reference>
<dbReference type="SUPFAM" id="SSF50978">
    <property type="entry name" value="WD40 repeat-like"/>
    <property type="match status" value="1"/>
</dbReference>
<keyword evidence="4" id="KW-0508">mRNA splicing</keyword>
<evidence type="ECO:0000256" key="8">
    <source>
        <dbReference type="SAM" id="MobiDB-lite"/>
    </source>
</evidence>
<dbReference type="AlphaFoldDB" id="A0A7S1TAR1"/>
<feature type="compositionally biased region" description="Low complexity" evidence="8">
    <location>
        <begin position="309"/>
        <end position="318"/>
    </location>
</feature>
<feature type="region of interest" description="Disordered" evidence="8">
    <location>
        <begin position="298"/>
        <end position="318"/>
    </location>
</feature>
<evidence type="ECO:0000256" key="1">
    <source>
        <dbReference type="ARBA" id="ARBA00022574"/>
    </source>
</evidence>
<dbReference type="GO" id="GO:0032797">
    <property type="term" value="C:SMN complex"/>
    <property type="evidence" value="ECO:0007669"/>
    <property type="project" value="TreeGrafter"/>
</dbReference>
<dbReference type="InterPro" id="IPR001680">
    <property type="entry name" value="WD40_rpt"/>
</dbReference>
<keyword evidence="3" id="KW-0677">Repeat</keyword>
<name>A0A7S1TAR1_9CHLO</name>
<dbReference type="SMART" id="SM00320">
    <property type="entry name" value="WD40"/>
    <property type="match status" value="7"/>
</dbReference>
<evidence type="ECO:0000256" key="2">
    <source>
        <dbReference type="ARBA" id="ARBA00022664"/>
    </source>
</evidence>
<dbReference type="PROSITE" id="PS50082">
    <property type="entry name" value="WD_REPEATS_2"/>
    <property type="match status" value="2"/>
</dbReference>
<accession>A0A7S1TAR1</accession>
<dbReference type="InterPro" id="IPR015943">
    <property type="entry name" value="WD40/YVTN_repeat-like_dom_sf"/>
</dbReference>
<evidence type="ECO:0000313" key="9">
    <source>
        <dbReference type="EMBL" id="CAD9228000.1"/>
    </source>
</evidence>
<dbReference type="InterPro" id="IPR036322">
    <property type="entry name" value="WD40_repeat_dom_sf"/>
</dbReference>
<comment type="similarity">
    <text evidence="5">Belongs to the WD repeat STRAP family.</text>
</comment>
<organism evidence="9">
    <name type="scientific">Tetraselmis chuii</name>
    <dbReference type="NCBI Taxonomy" id="63592"/>
    <lineage>
        <taxon>Eukaryota</taxon>
        <taxon>Viridiplantae</taxon>
        <taxon>Chlorophyta</taxon>
        <taxon>core chlorophytes</taxon>
        <taxon>Chlorodendrophyceae</taxon>
        <taxon>Chlorodendrales</taxon>
        <taxon>Chlorodendraceae</taxon>
        <taxon>Tetraselmis</taxon>
    </lineage>
</organism>
<dbReference type="Gene3D" id="2.130.10.10">
    <property type="entry name" value="YVTN repeat-like/Quinoprotein amine dehydrogenase"/>
    <property type="match status" value="1"/>
</dbReference>
<dbReference type="PANTHER" id="PTHR19877">
    <property type="entry name" value="EUKARYOTIC TRANSLATION INITIATION FACTOR 3 SUBUNIT I"/>
    <property type="match status" value="1"/>
</dbReference>
<evidence type="ECO:0000256" key="5">
    <source>
        <dbReference type="ARBA" id="ARBA00038394"/>
    </source>
</evidence>
<evidence type="ECO:0000256" key="4">
    <source>
        <dbReference type="ARBA" id="ARBA00023187"/>
    </source>
</evidence>
<evidence type="ECO:0000256" key="6">
    <source>
        <dbReference type="ARBA" id="ARBA00040390"/>
    </source>
</evidence>
<sequence length="318" mass="34415">MAAKRPQQQQPLVCHGHSRPIVEVNYTPVTPDGYFLVSASKDGNPMVRNGENGDWIGTFQGHKGAVWSAHLNSPALLAATASADFSMRVWDALSGDELHQFQHKHIVRTTQFASDNYRLLTGGQEKILRVFDVNQPDAAPVEMTGSTAGIRCATWCHNDNLIISSCGDQPNLSIWDVRTASIVNSIKTEAAPTSLDLSPDGQTLTIADGTSVKFIDVNSMSIIKSFPTEYATEAAALCLDKNRFCYGGEDMWVYLCDYTTGEKLETLRGHHGPVHSVKFAPGGETFASGSEDGTIRLWKTETPEEDGAAEGADGPAAQ</sequence>
<dbReference type="GO" id="GO:0003723">
    <property type="term" value="F:RNA binding"/>
    <property type="evidence" value="ECO:0007669"/>
    <property type="project" value="TreeGrafter"/>
</dbReference>
<dbReference type="GO" id="GO:0000387">
    <property type="term" value="P:spliceosomal snRNP assembly"/>
    <property type="evidence" value="ECO:0007669"/>
    <property type="project" value="TreeGrafter"/>
</dbReference>
<dbReference type="EMBL" id="HBGG01042411">
    <property type="protein sequence ID" value="CAD9228000.1"/>
    <property type="molecule type" value="Transcribed_RNA"/>
</dbReference>
<evidence type="ECO:0000256" key="7">
    <source>
        <dbReference type="PROSITE-ProRule" id="PRU00221"/>
    </source>
</evidence>
<dbReference type="CDD" id="cd00200">
    <property type="entry name" value="WD40"/>
    <property type="match status" value="1"/>
</dbReference>
<keyword evidence="2" id="KW-0507">mRNA processing</keyword>
<dbReference type="PROSITE" id="PS50294">
    <property type="entry name" value="WD_REPEATS_REGION"/>
    <property type="match status" value="2"/>
</dbReference>
<protein>
    <recommendedName>
        <fullName evidence="6">Serine-threonine kinase receptor-associated protein</fullName>
    </recommendedName>
</protein>
<gene>
    <name evidence="9" type="ORF">TCHU04912_LOCUS21918</name>
</gene>
<evidence type="ECO:0000256" key="3">
    <source>
        <dbReference type="ARBA" id="ARBA00022737"/>
    </source>
</evidence>
<feature type="repeat" description="WD" evidence="7">
    <location>
        <begin position="267"/>
        <end position="308"/>
    </location>
</feature>
<feature type="repeat" description="WD" evidence="7">
    <location>
        <begin position="59"/>
        <end position="100"/>
    </location>
</feature>